<dbReference type="Proteomes" id="UP001602119">
    <property type="component" value="Unassembled WGS sequence"/>
</dbReference>
<dbReference type="RefSeq" id="WP_066935042.1">
    <property type="nucleotide sequence ID" value="NZ_BBYK01000039.1"/>
</dbReference>
<accession>A0ABW6UYH4</accession>
<proteinExistence type="predicted"/>
<sequence length="125" mass="13820">MGVILAPDNGDATSPDVSWSWTWFGHFRRALAVAEGIDLDSMVGFGGDRSWDTVETSLSPLLSHPGDEWELTAAECAQLLPRLSEVISRWHAAPSEDLQAYAERGQDLIEVVRVCIHQDVPLMVF</sequence>
<evidence type="ECO:0000313" key="1">
    <source>
        <dbReference type="EMBL" id="MFF4771756.1"/>
    </source>
</evidence>
<dbReference type="EMBL" id="JBIAXI010000002">
    <property type="protein sequence ID" value="MFF4771756.1"/>
    <property type="molecule type" value="Genomic_DNA"/>
</dbReference>
<gene>
    <name evidence="1" type="ORF">ACFY05_02745</name>
</gene>
<name>A0ABW6UYH4_MICFU</name>
<comment type="caution">
    <text evidence="1">The sequence shown here is derived from an EMBL/GenBank/DDBJ whole genome shotgun (WGS) entry which is preliminary data.</text>
</comment>
<reference evidence="1 2" key="1">
    <citation type="submission" date="2024-10" db="EMBL/GenBank/DDBJ databases">
        <title>The Natural Products Discovery Center: Release of the First 8490 Sequenced Strains for Exploring Actinobacteria Biosynthetic Diversity.</title>
        <authorList>
            <person name="Kalkreuter E."/>
            <person name="Kautsar S.A."/>
            <person name="Yang D."/>
            <person name="Bader C.D."/>
            <person name="Teijaro C.N."/>
            <person name="Fluegel L."/>
            <person name="Davis C.M."/>
            <person name="Simpson J.R."/>
            <person name="Lauterbach L."/>
            <person name="Steele A.D."/>
            <person name="Gui C."/>
            <person name="Meng S."/>
            <person name="Li G."/>
            <person name="Viehrig K."/>
            <person name="Ye F."/>
            <person name="Su P."/>
            <person name="Kiefer A.F."/>
            <person name="Nichols A."/>
            <person name="Cepeda A.J."/>
            <person name="Yan W."/>
            <person name="Fan B."/>
            <person name="Jiang Y."/>
            <person name="Adhikari A."/>
            <person name="Zheng C.-J."/>
            <person name="Schuster L."/>
            <person name="Cowan T.M."/>
            <person name="Smanski M.J."/>
            <person name="Chevrette M.G."/>
            <person name="De Carvalho L.P.S."/>
            <person name="Shen B."/>
        </authorList>
    </citation>
    <scope>NUCLEOTIDE SEQUENCE [LARGE SCALE GENOMIC DNA]</scope>
    <source>
        <strain evidence="1 2">NPDC001281</strain>
    </source>
</reference>
<protein>
    <recommendedName>
        <fullName evidence="3">Barstar (barnase inhibitor) domain-containing protein</fullName>
    </recommendedName>
</protein>
<evidence type="ECO:0008006" key="3">
    <source>
        <dbReference type="Google" id="ProtNLM"/>
    </source>
</evidence>
<organism evidence="1 2">
    <name type="scientific">Microtetraspora fusca</name>
    <dbReference type="NCBI Taxonomy" id="1997"/>
    <lineage>
        <taxon>Bacteria</taxon>
        <taxon>Bacillati</taxon>
        <taxon>Actinomycetota</taxon>
        <taxon>Actinomycetes</taxon>
        <taxon>Streptosporangiales</taxon>
        <taxon>Streptosporangiaceae</taxon>
        <taxon>Microtetraspora</taxon>
    </lineage>
</organism>
<evidence type="ECO:0000313" key="2">
    <source>
        <dbReference type="Proteomes" id="UP001602119"/>
    </source>
</evidence>
<keyword evidence="2" id="KW-1185">Reference proteome</keyword>